<evidence type="ECO:0000313" key="3">
    <source>
        <dbReference type="EMBL" id="QVI23303.1"/>
    </source>
</evidence>
<evidence type="ECO:0000313" key="4">
    <source>
        <dbReference type="Proteomes" id="UP000683310"/>
    </source>
</evidence>
<organism evidence="3 4">
    <name type="scientific">Nocardia tengchongensis</name>
    <dbReference type="NCBI Taxonomy" id="2055889"/>
    <lineage>
        <taxon>Bacteria</taxon>
        <taxon>Bacillati</taxon>
        <taxon>Actinomycetota</taxon>
        <taxon>Actinomycetes</taxon>
        <taxon>Mycobacteriales</taxon>
        <taxon>Nocardiaceae</taxon>
        <taxon>Nocardia</taxon>
    </lineage>
</organism>
<accession>A0ABX8CVW0</accession>
<keyword evidence="4" id="KW-1185">Reference proteome</keyword>
<feature type="signal peptide" evidence="1">
    <location>
        <begin position="1"/>
        <end position="31"/>
    </location>
</feature>
<dbReference type="Pfam" id="PF16640">
    <property type="entry name" value="Big_3_5"/>
    <property type="match status" value="1"/>
</dbReference>
<gene>
    <name evidence="3" type="ORF">KHQ06_10630</name>
</gene>
<feature type="domain" description="Bacterial Ig-like" evidence="2">
    <location>
        <begin position="194"/>
        <end position="273"/>
    </location>
</feature>
<name>A0ABX8CVW0_9NOCA</name>
<reference evidence="3 4" key="1">
    <citation type="submission" date="2021-04" db="EMBL/GenBank/DDBJ databases">
        <title>Nocardia tengchongensis.</title>
        <authorList>
            <person name="Zhuang k."/>
            <person name="Ran Y."/>
            <person name="Li W."/>
        </authorList>
    </citation>
    <scope>NUCLEOTIDE SEQUENCE [LARGE SCALE GENOMIC DNA]</scope>
    <source>
        <strain evidence="3 4">CFH S0057</strain>
    </source>
</reference>
<feature type="chain" id="PRO_5046759322" evidence="1">
    <location>
        <begin position="32"/>
        <end position="302"/>
    </location>
</feature>
<dbReference type="PROSITE" id="PS50194">
    <property type="entry name" value="FILAMIN_REPEAT"/>
    <property type="match status" value="1"/>
</dbReference>
<dbReference type="Proteomes" id="UP000683310">
    <property type="component" value="Chromosome"/>
</dbReference>
<dbReference type="EMBL" id="CP074371">
    <property type="protein sequence ID" value="QVI23303.1"/>
    <property type="molecule type" value="Genomic_DNA"/>
</dbReference>
<keyword evidence="1" id="KW-0732">Signal</keyword>
<proteinExistence type="predicted"/>
<dbReference type="Gene3D" id="2.60.40.10">
    <property type="entry name" value="Immunoglobulins"/>
    <property type="match status" value="1"/>
</dbReference>
<dbReference type="InterPro" id="IPR017868">
    <property type="entry name" value="Filamin/ABP280_repeat-like"/>
</dbReference>
<evidence type="ECO:0000259" key="2">
    <source>
        <dbReference type="Pfam" id="PF16640"/>
    </source>
</evidence>
<evidence type="ECO:0000256" key="1">
    <source>
        <dbReference type="SAM" id="SignalP"/>
    </source>
</evidence>
<dbReference type="InterPro" id="IPR032109">
    <property type="entry name" value="Big_3_5"/>
</dbReference>
<sequence length="302" mass="29725">MTYATARTAVGAAATIALGAATLLGSAAAGAAPATITWDNGASHYTRTVSNTTPAVGEQITVSTKIERTGSGDEKINWFKDWHPSCLTYVTNSAKVTDKSGDHPVEPNLDIKTDYIAGDFTATSYQVIAKPGNVDSPTFSAQYMVGADCEQDVALDSGIEYLSSAGKATFTTKGPTITVTKAVATSTTTLAPVTGAVAGKAVTLTATIAPAQAGGSVTFKDGGTAIGTGQVGSTGTATVQWTPAAAGQHTITAEYSGSSSAAASQATANVTVASSGGAGGTGSADGILSSLGSLLGGLGAGK</sequence>
<dbReference type="InterPro" id="IPR013783">
    <property type="entry name" value="Ig-like_fold"/>
</dbReference>
<protein>
    <submittedName>
        <fullName evidence="3">Ig-like domain repeat protein</fullName>
    </submittedName>
</protein>